<keyword evidence="4 7" id="KW-0067">ATP-binding</keyword>
<feature type="domain" description="ABC transporter" evidence="6">
    <location>
        <begin position="11"/>
        <end position="236"/>
    </location>
</feature>
<dbReference type="Proteomes" id="UP000326546">
    <property type="component" value="Chromosome"/>
</dbReference>
<dbReference type="InterPro" id="IPR027417">
    <property type="entry name" value="P-loop_NTPase"/>
</dbReference>
<dbReference type="CDD" id="cd03230">
    <property type="entry name" value="ABC_DR_subfamily_A"/>
    <property type="match status" value="1"/>
</dbReference>
<keyword evidence="2" id="KW-0813">Transport</keyword>
<dbReference type="EMBL" id="CP044427">
    <property type="protein sequence ID" value="QFG69968.1"/>
    <property type="molecule type" value="Genomic_DNA"/>
</dbReference>
<dbReference type="RefSeq" id="WP_158062462.1">
    <property type="nucleotide sequence ID" value="NZ_CP044427.1"/>
</dbReference>
<dbReference type="Gene3D" id="3.40.50.300">
    <property type="entry name" value="P-loop containing nucleotide triphosphate hydrolases"/>
    <property type="match status" value="1"/>
</dbReference>
<dbReference type="InterPro" id="IPR003593">
    <property type="entry name" value="AAA+_ATPase"/>
</dbReference>
<evidence type="ECO:0000313" key="7">
    <source>
        <dbReference type="EMBL" id="QFG69968.1"/>
    </source>
</evidence>
<evidence type="ECO:0000256" key="1">
    <source>
        <dbReference type="ARBA" id="ARBA00004202"/>
    </source>
</evidence>
<dbReference type="InterPro" id="IPR003439">
    <property type="entry name" value="ABC_transporter-like_ATP-bd"/>
</dbReference>
<evidence type="ECO:0000256" key="3">
    <source>
        <dbReference type="ARBA" id="ARBA00022741"/>
    </source>
</evidence>
<keyword evidence="3" id="KW-0547">Nucleotide-binding</keyword>
<dbReference type="AlphaFoldDB" id="A0A5J6V860"/>
<gene>
    <name evidence="7" type="ORF">FY030_15755</name>
</gene>
<dbReference type="InterPro" id="IPR050763">
    <property type="entry name" value="ABC_transporter_ATP-binding"/>
</dbReference>
<dbReference type="OrthoDB" id="9804819at2"/>
<protein>
    <submittedName>
        <fullName evidence="7">ABC transporter ATP-binding protein</fullName>
    </submittedName>
</protein>
<dbReference type="SMART" id="SM00382">
    <property type="entry name" value="AAA"/>
    <property type="match status" value="1"/>
</dbReference>
<dbReference type="GO" id="GO:0005524">
    <property type="term" value="F:ATP binding"/>
    <property type="evidence" value="ECO:0007669"/>
    <property type="project" value="UniProtKB-KW"/>
</dbReference>
<dbReference type="Pfam" id="PF00005">
    <property type="entry name" value="ABC_tran"/>
    <property type="match status" value="1"/>
</dbReference>
<reference evidence="7 8" key="1">
    <citation type="submission" date="2019-09" db="EMBL/GenBank/DDBJ databases">
        <title>Serinicoccus pratensis sp. nov., isolated from meadow soil.</title>
        <authorList>
            <person name="Zhang W."/>
        </authorList>
    </citation>
    <scope>NUCLEOTIDE SEQUENCE [LARGE SCALE GENOMIC DNA]</scope>
    <source>
        <strain evidence="7 8">W204</strain>
    </source>
</reference>
<dbReference type="PANTHER" id="PTHR42711">
    <property type="entry name" value="ABC TRANSPORTER ATP-BINDING PROTEIN"/>
    <property type="match status" value="1"/>
</dbReference>
<dbReference type="PROSITE" id="PS00211">
    <property type="entry name" value="ABC_TRANSPORTER_1"/>
    <property type="match status" value="1"/>
</dbReference>
<dbReference type="SUPFAM" id="SSF52540">
    <property type="entry name" value="P-loop containing nucleoside triphosphate hydrolases"/>
    <property type="match status" value="1"/>
</dbReference>
<comment type="subcellular location">
    <subcellularLocation>
        <location evidence="1">Cell membrane</location>
        <topology evidence="1">Peripheral membrane protein</topology>
    </subcellularLocation>
</comment>
<evidence type="ECO:0000256" key="2">
    <source>
        <dbReference type="ARBA" id="ARBA00022448"/>
    </source>
</evidence>
<evidence type="ECO:0000313" key="8">
    <source>
        <dbReference type="Proteomes" id="UP000326546"/>
    </source>
</evidence>
<sequence>MRTTQIPPPAVVVEQVRKRYRSTQAVDGISLTVARGETVGILGANGAGKTTLVEMIAGLRTPDTGSVQVLGLHPTRDRARLRQVLGVQLQNAYLHHALTARELVELYRSLYPHPRGTDQTLDLVELGAHRDTQFEKLSGGQQQRLSVALALVGRPRMVILDELTTGMDPRARRRMWGAIEALQDDGVTILIVSHAMDEVERLCDRVLLLQDGKVIAEGTPAEVTAQAQAASLEDAFVALTGTTLDDLQMEEL</sequence>
<proteinExistence type="predicted"/>
<name>A0A5J6V860_9MICO</name>
<keyword evidence="8" id="KW-1185">Reference proteome</keyword>
<accession>A0A5J6V860</accession>
<dbReference type="GO" id="GO:0016887">
    <property type="term" value="F:ATP hydrolysis activity"/>
    <property type="evidence" value="ECO:0007669"/>
    <property type="project" value="InterPro"/>
</dbReference>
<keyword evidence="5" id="KW-0046">Antibiotic resistance</keyword>
<evidence type="ECO:0000256" key="4">
    <source>
        <dbReference type="ARBA" id="ARBA00022840"/>
    </source>
</evidence>
<dbReference type="GO" id="GO:0046677">
    <property type="term" value="P:response to antibiotic"/>
    <property type="evidence" value="ECO:0007669"/>
    <property type="project" value="UniProtKB-KW"/>
</dbReference>
<evidence type="ECO:0000256" key="5">
    <source>
        <dbReference type="ARBA" id="ARBA00023251"/>
    </source>
</evidence>
<evidence type="ECO:0000259" key="6">
    <source>
        <dbReference type="PROSITE" id="PS50893"/>
    </source>
</evidence>
<dbReference type="InterPro" id="IPR017871">
    <property type="entry name" value="ABC_transporter-like_CS"/>
</dbReference>
<dbReference type="GO" id="GO:0005886">
    <property type="term" value="C:plasma membrane"/>
    <property type="evidence" value="ECO:0007669"/>
    <property type="project" value="UniProtKB-SubCell"/>
</dbReference>
<dbReference type="PROSITE" id="PS50893">
    <property type="entry name" value="ABC_TRANSPORTER_2"/>
    <property type="match status" value="1"/>
</dbReference>
<dbReference type="PANTHER" id="PTHR42711:SF16">
    <property type="entry name" value="ABC TRANSPORTER ATP-BINDING PROTEIN"/>
    <property type="match status" value="1"/>
</dbReference>
<dbReference type="KEGG" id="serw:FY030_15755"/>
<organism evidence="7 8">
    <name type="scientific">Ornithinimicrobium pratense</name>
    <dbReference type="NCBI Taxonomy" id="2593973"/>
    <lineage>
        <taxon>Bacteria</taxon>
        <taxon>Bacillati</taxon>
        <taxon>Actinomycetota</taxon>
        <taxon>Actinomycetes</taxon>
        <taxon>Micrococcales</taxon>
        <taxon>Ornithinimicrobiaceae</taxon>
        <taxon>Ornithinimicrobium</taxon>
    </lineage>
</organism>